<accession>A0A178U7Q9</accession>
<protein>
    <submittedName>
        <fullName evidence="1">Uncharacterized protein</fullName>
    </submittedName>
</protein>
<name>A0A178U7Q9_ARATH</name>
<dbReference type="EMBL" id="LUHQ01000019">
    <property type="protein sequence ID" value="OAO89274.1"/>
    <property type="molecule type" value="Genomic_DNA"/>
</dbReference>
<evidence type="ECO:0000313" key="1">
    <source>
        <dbReference type="EMBL" id="OAO89274.1"/>
    </source>
</evidence>
<organism evidence="1 2">
    <name type="scientific">Arabidopsis thaliana</name>
    <name type="common">Mouse-ear cress</name>
    <dbReference type="NCBI Taxonomy" id="3702"/>
    <lineage>
        <taxon>Eukaryota</taxon>
        <taxon>Viridiplantae</taxon>
        <taxon>Streptophyta</taxon>
        <taxon>Embryophyta</taxon>
        <taxon>Tracheophyta</taxon>
        <taxon>Spermatophyta</taxon>
        <taxon>Magnoliopsida</taxon>
        <taxon>eudicotyledons</taxon>
        <taxon>Gunneridae</taxon>
        <taxon>Pentapetalae</taxon>
        <taxon>rosids</taxon>
        <taxon>malvids</taxon>
        <taxon>Brassicales</taxon>
        <taxon>Brassicaceae</taxon>
        <taxon>Camelineae</taxon>
        <taxon>Arabidopsis</taxon>
    </lineage>
</organism>
<reference evidence="2" key="1">
    <citation type="journal article" date="2016" name="Proc. Natl. Acad. Sci. U.S.A.">
        <title>Chromosome-level assembly of Arabidopsis thaliana Ler reveals the extent of translocation and inversion polymorphisms.</title>
        <authorList>
            <person name="Zapata L."/>
            <person name="Ding J."/>
            <person name="Willing E.M."/>
            <person name="Hartwig B."/>
            <person name="Bezdan D."/>
            <person name="Jiao W.B."/>
            <person name="Patel V."/>
            <person name="Velikkakam James G."/>
            <person name="Koornneef M."/>
            <person name="Ossowski S."/>
            <person name="Schneeberger K."/>
        </authorList>
    </citation>
    <scope>NUCLEOTIDE SEQUENCE [LARGE SCALE GENOMIC DNA]</scope>
    <source>
        <strain evidence="2">cv. Landsberg erecta</strain>
    </source>
</reference>
<sequence>MPPQQFQELMQAKHRSVICRLPSFALRNKGKKKSSVLDSTFPTFENELPVLHLDFCT</sequence>
<evidence type="ECO:0000313" key="2">
    <source>
        <dbReference type="Proteomes" id="UP000078284"/>
    </source>
</evidence>
<geneLocation type="mitochondrion" evidence="1"/>
<comment type="caution">
    <text evidence="1">The sequence shown here is derived from an EMBL/GenBank/DDBJ whole genome shotgun (WGS) entry which is preliminary data.</text>
</comment>
<proteinExistence type="predicted"/>
<dbReference type="AlphaFoldDB" id="A0A178U7Q9"/>
<keyword evidence="1" id="KW-0496">Mitochondrion</keyword>
<dbReference type="Proteomes" id="UP000078284">
    <property type="component" value="Unassembled WGS sequence"/>
</dbReference>
<gene>
    <name evidence="1" type="ORF">AXX17_ATUG02620</name>
</gene>